<dbReference type="PANTHER" id="PTHR43380:SF1">
    <property type="entry name" value="2-OXOISOVALERATE DEHYDROGENASE SUBUNIT ALPHA, MITOCHONDRIAL"/>
    <property type="match status" value="1"/>
</dbReference>
<dbReference type="InterPro" id="IPR029061">
    <property type="entry name" value="THDP-binding"/>
</dbReference>
<keyword evidence="6" id="KW-0670">Pyruvate</keyword>
<evidence type="ECO:0000256" key="1">
    <source>
        <dbReference type="ARBA" id="ARBA00001964"/>
    </source>
</evidence>
<dbReference type="Gene3D" id="3.40.50.970">
    <property type="match status" value="1"/>
</dbReference>
<reference evidence="6 7" key="1">
    <citation type="submission" date="2017-11" db="EMBL/GenBank/DDBJ databases">
        <title>Streptomyces carmine sp. nov., a novel actinomycete isolated from Sophora alopecuroides in Xinjiang, China.</title>
        <authorList>
            <person name="Wang Y."/>
            <person name="Luo X."/>
            <person name="Wan C."/>
            <person name="Zhang L."/>
        </authorList>
    </citation>
    <scope>NUCLEOTIDE SEQUENCE [LARGE SCALE GENOMIC DNA]</scope>
    <source>
        <strain evidence="6 7">TRM SA0054</strain>
    </source>
</reference>
<keyword evidence="2" id="KW-0560">Oxidoreductase</keyword>
<dbReference type="PANTHER" id="PTHR43380">
    <property type="entry name" value="2-OXOISOVALERATE DEHYDROGENASE SUBUNIT ALPHA, MITOCHONDRIAL"/>
    <property type="match status" value="1"/>
</dbReference>
<evidence type="ECO:0000256" key="3">
    <source>
        <dbReference type="ARBA" id="ARBA00023052"/>
    </source>
</evidence>
<organism evidence="6 7">
    <name type="scientific">Streptomyces carminius</name>
    <dbReference type="NCBI Taxonomy" id="2665496"/>
    <lineage>
        <taxon>Bacteria</taxon>
        <taxon>Bacillati</taxon>
        <taxon>Actinomycetota</taxon>
        <taxon>Actinomycetes</taxon>
        <taxon>Kitasatosporales</taxon>
        <taxon>Streptomycetaceae</taxon>
        <taxon>Streptomyces</taxon>
    </lineage>
</organism>
<feature type="region of interest" description="Disordered" evidence="4">
    <location>
        <begin position="1"/>
        <end position="38"/>
    </location>
</feature>
<evidence type="ECO:0000259" key="5">
    <source>
        <dbReference type="Pfam" id="PF00676"/>
    </source>
</evidence>
<dbReference type="GO" id="GO:0016624">
    <property type="term" value="F:oxidoreductase activity, acting on the aldehyde or oxo group of donors, disulfide as acceptor"/>
    <property type="evidence" value="ECO:0007669"/>
    <property type="project" value="InterPro"/>
</dbReference>
<dbReference type="Pfam" id="PF00676">
    <property type="entry name" value="E1_dh"/>
    <property type="match status" value="1"/>
</dbReference>
<dbReference type="InterPro" id="IPR001017">
    <property type="entry name" value="DH_E1"/>
</dbReference>
<dbReference type="Proteomes" id="UP000230407">
    <property type="component" value="Unassembled WGS sequence"/>
</dbReference>
<evidence type="ECO:0000256" key="4">
    <source>
        <dbReference type="SAM" id="MobiDB-lite"/>
    </source>
</evidence>
<evidence type="ECO:0000313" key="6">
    <source>
        <dbReference type="EMBL" id="PJF01571.1"/>
    </source>
</evidence>
<proteinExistence type="predicted"/>
<keyword evidence="3" id="KW-0786">Thiamine pyrophosphate</keyword>
<comment type="caution">
    <text evidence="6">The sequence shown here is derived from an EMBL/GenBank/DDBJ whole genome shotgun (WGS) entry which is preliminary data.</text>
</comment>
<accession>A0A2M8MBJ0</accession>
<dbReference type="InterPro" id="IPR050771">
    <property type="entry name" value="Alpha-ketoacid_DH_E1_comp"/>
</dbReference>
<feature type="domain" description="Dehydrogenase E1 component" evidence="5">
    <location>
        <begin position="68"/>
        <end position="338"/>
    </location>
</feature>
<dbReference type="CDD" id="cd02000">
    <property type="entry name" value="TPP_E1_PDC_ADC_BCADC"/>
    <property type="match status" value="1"/>
</dbReference>
<evidence type="ECO:0000313" key="7">
    <source>
        <dbReference type="Proteomes" id="UP000230407"/>
    </source>
</evidence>
<evidence type="ECO:0000256" key="2">
    <source>
        <dbReference type="ARBA" id="ARBA00023002"/>
    </source>
</evidence>
<gene>
    <name evidence="6" type="primary">pdhA</name>
    <name evidence="6" type="ORF">CUT44_02635</name>
</gene>
<dbReference type="EMBL" id="PGGW01000010">
    <property type="protein sequence ID" value="PJF01571.1"/>
    <property type="molecule type" value="Genomic_DNA"/>
</dbReference>
<dbReference type="InterPro" id="IPR017596">
    <property type="entry name" value="PdhA/BkdA"/>
</dbReference>
<dbReference type="RefSeq" id="WP_100200478.1">
    <property type="nucleotide sequence ID" value="NZ_PGGW01000010.1"/>
</dbReference>
<dbReference type="NCBIfam" id="TIGR03181">
    <property type="entry name" value="PDH_E1_alph_x"/>
    <property type="match status" value="1"/>
</dbReference>
<dbReference type="GO" id="GO:0009083">
    <property type="term" value="P:branched-chain amino acid catabolic process"/>
    <property type="evidence" value="ECO:0007669"/>
    <property type="project" value="TreeGrafter"/>
</dbReference>
<sequence>MTVESTAARSKPRRSSGKRTTAGGTRKRAQSANARPELVQLLTPEGERIEHPDYSLDPTPDELRGLYRDMVLTRRFDAEATALQRQGELGLWASLLGQEAAQIGSGRALRDDDYVFPTYREHGVAWCRGVDPTNLLGMFRGVNHGGWDPNSNNFHLYTIVIGSQVLHATGYAMGVAKDGADSAVIAYFGDGASSQGDVAEAFTFSAVYNAPVVFFCQNNQWAISEPAERQSRVPIYQRAAGFGFPGVRVDGNDVLAVLAVTRAALERARAGEGPTLVEAFTYRMGAHTTSDDPTRYRKDAEREAWEAKDPLLRLRTHLEKEGLADAGWLAGLDEESDALAVRVREAIRSMPDPDTMAVFDHVYADGHALVDEERARFAEYQASFADEEGR</sequence>
<keyword evidence="7" id="KW-1185">Reference proteome</keyword>
<dbReference type="AlphaFoldDB" id="A0A2M8MBJ0"/>
<comment type="cofactor">
    <cofactor evidence="1">
        <name>thiamine diphosphate</name>
        <dbReference type="ChEBI" id="CHEBI:58937"/>
    </cofactor>
</comment>
<name>A0A2M8MBJ0_9ACTN</name>
<protein>
    <submittedName>
        <fullName evidence="6">Pyruvate dehydrogenase (Acetyl-transferring) E1 component subunit alpha</fullName>
    </submittedName>
</protein>
<dbReference type="SUPFAM" id="SSF52518">
    <property type="entry name" value="Thiamin diphosphate-binding fold (THDP-binding)"/>
    <property type="match status" value="1"/>
</dbReference>
<dbReference type="GO" id="GO:0000287">
    <property type="term" value="F:magnesium ion binding"/>
    <property type="evidence" value="ECO:0007669"/>
    <property type="project" value="UniProtKB-ARBA"/>
</dbReference>